<feature type="repeat" description="ANK" evidence="3">
    <location>
        <begin position="500"/>
        <end position="532"/>
    </location>
</feature>
<feature type="repeat" description="ANK" evidence="3">
    <location>
        <begin position="935"/>
        <end position="967"/>
    </location>
</feature>
<feature type="repeat" description="ANK" evidence="3">
    <location>
        <begin position="667"/>
        <end position="699"/>
    </location>
</feature>
<feature type="repeat" description="ANK" evidence="3">
    <location>
        <begin position="901"/>
        <end position="933"/>
    </location>
</feature>
<keyword evidence="1" id="KW-0677">Repeat</keyword>
<dbReference type="PRINTS" id="PR01415">
    <property type="entry name" value="ANKYRIN"/>
</dbReference>
<dbReference type="Pfam" id="PF13637">
    <property type="entry name" value="Ank_4"/>
    <property type="match status" value="1"/>
</dbReference>
<name>A0A8B6FK61_MYTGA</name>
<dbReference type="Pfam" id="PF20720">
    <property type="entry name" value="nSTAND3"/>
    <property type="match status" value="1"/>
</dbReference>
<protein>
    <recommendedName>
        <fullName evidence="4">Novel STAND NTPase 3 domain-containing protein</fullName>
    </recommendedName>
</protein>
<dbReference type="PANTHER" id="PTHR24161">
    <property type="entry name" value="ANK_REP_REGION DOMAIN-CONTAINING PROTEIN-RELATED"/>
    <property type="match status" value="1"/>
</dbReference>
<dbReference type="InterPro" id="IPR002110">
    <property type="entry name" value="Ankyrin_rpt"/>
</dbReference>
<dbReference type="PROSITE" id="PS50088">
    <property type="entry name" value="ANK_REPEAT"/>
    <property type="match status" value="17"/>
</dbReference>
<sequence>MAPLSEEEENYVRLALLLKGVAPRAIRSYFDTTFPPTYLPSTLNTNYDTLDNLKFRRVLNQTQWNLLFPTNGQIKEELEIWAEDEKMFIETNGTKSVLKRIKENGCVVVTGSSGTGKSSLVRHVALRMQESYEIIPVTNPEDIIHWYNPSKQIMFVVDDFCGTYTINPIKFESWKTQMEKIKSLVEKKLFKLIMSCRLQVYKDEKMKSLSFYQSCECNLLSEDLRLSKTEKQCIAKLYLKTNASKITELNHIKNTKLKMLEFFENPFSVYKEEIDKLQLEGAHVKYCALALCVMFNNHIKEEWLTEDVDKDIKTLIKNTYEACKVGKGTSRLVLRDELDSLTHTFIRKDDDVYRTIHDKLFDFLAYYFGSVMIYSLIKHASYIFIRERFLFEKESSSDEFIITVPERYQQLYLNRLVDDWLKGRVADVFCNINMHDPVFTHRFLVHVKGLQLSQQKQLASICDTQNNSTPLIQCSYIGCIDLVTWCLHHCIGNVNHCRDTGASPLFMACEEGHTEVVQMLITNNADINKCTDNDSTPLFIASQNGNTEVVQMLISKMADINKCNNDRTSPLYIACQKGHTEIVQMLITNNADINKCRDNDRTSPLYVACQNGHTKVLQMLITNNADINKCRDTGTTPLCIACQKGHNEIVKMLIKNNADINKYTDNYGRSPLYIACENGHTEVVQILITNNADINKCRYNYGTSPLCIACQEGHTEVVQMLITNNADINKCTDTGASPLFSACLEGHTEVVQMLINNNASVNKCEETGVSPLYIACQNGHTEVVQMLITNNADINKCRYNSGTSPLQIACHEGHTKVVQMLINNNASINKCDETGVSPLYIACQNGHTEVVQMLITNNADINKCRGTAASHLHIACFEGHTKVVRMFITKNADNNQYTDNYGGSPLLIACQNGHTEVVQMLITNNADINKCRDNDRTTPLHIACQEGHAKVVQMLINNQADINKCRDTGSSPLFVACQEGHTEVVQMLVTNNADINKCRDTGSSPLFVACQEGHTEVVQILITNNADINKCRDKDGISPLFMACFYGHTKIVELLVKNDADVNLKCAGLTPLDVARIGNHRNIVHVLQKKNNTLSKFGRHY</sequence>
<feature type="repeat" description="ANK" evidence="3">
    <location>
        <begin position="566"/>
        <end position="598"/>
    </location>
</feature>
<feature type="repeat" description="ANK" evidence="3">
    <location>
        <begin position="968"/>
        <end position="1000"/>
    </location>
</feature>
<keyword evidence="2 3" id="KW-0040">ANK repeat</keyword>
<dbReference type="Pfam" id="PF12796">
    <property type="entry name" value="Ank_2"/>
    <property type="match status" value="5"/>
</dbReference>
<feature type="repeat" description="ANK" evidence="3">
    <location>
        <begin position="834"/>
        <end position="862"/>
    </location>
</feature>
<feature type="repeat" description="ANK" evidence="3">
    <location>
        <begin position="734"/>
        <end position="766"/>
    </location>
</feature>
<dbReference type="SUPFAM" id="SSF52540">
    <property type="entry name" value="P-loop containing nucleoside triphosphate hydrolases"/>
    <property type="match status" value="1"/>
</dbReference>
<dbReference type="PANTHER" id="PTHR24161:SF117">
    <property type="entry name" value="ZU5 DOMAIN-CONTAINING PROTEIN"/>
    <property type="match status" value="1"/>
</dbReference>
<feature type="repeat" description="ANK" evidence="3">
    <location>
        <begin position="767"/>
        <end position="799"/>
    </location>
</feature>
<feature type="repeat" description="ANK" evidence="3">
    <location>
        <begin position="867"/>
        <end position="899"/>
    </location>
</feature>
<dbReference type="EMBL" id="UYJE01006909">
    <property type="protein sequence ID" value="VDI50070.1"/>
    <property type="molecule type" value="Genomic_DNA"/>
</dbReference>
<feature type="domain" description="Novel STAND NTPase 3" evidence="4">
    <location>
        <begin position="88"/>
        <end position="240"/>
    </location>
</feature>
<dbReference type="PROSITE" id="PS50297">
    <property type="entry name" value="ANK_REP_REGION"/>
    <property type="match status" value="16"/>
</dbReference>
<dbReference type="SMART" id="SM00248">
    <property type="entry name" value="ANK"/>
    <property type="match status" value="19"/>
</dbReference>
<feature type="repeat" description="ANK" evidence="3">
    <location>
        <begin position="600"/>
        <end position="632"/>
    </location>
</feature>
<comment type="caution">
    <text evidence="5">The sequence shown here is derived from an EMBL/GenBank/DDBJ whole genome shotgun (WGS) entry which is preliminary data.</text>
</comment>
<feature type="repeat" description="ANK" evidence="3">
    <location>
        <begin position="1035"/>
        <end position="1067"/>
    </location>
</feature>
<accession>A0A8B6FK61</accession>
<evidence type="ECO:0000313" key="6">
    <source>
        <dbReference type="Proteomes" id="UP000596742"/>
    </source>
</evidence>
<dbReference type="OrthoDB" id="7464126at2759"/>
<dbReference type="SUPFAM" id="SSF48403">
    <property type="entry name" value="Ankyrin repeat"/>
    <property type="match status" value="2"/>
</dbReference>
<reference evidence="5" key="1">
    <citation type="submission" date="2018-11" db="EMBL/GenBank/DDBJ databases">
        <authorList>
            <person name="Alioto T."/>
            <person name="Alioto T."/>
        </authorList>
    </citation>
    <scope>NUCLEOTIDE SEQUENCE</scope>
</reference>
<feature type="repeat" description="ANK" evidence="3">
    <location>
        <begin position="633"/>
        <end position="665"/>
    </location>
</feature>
<evidence type="ECO:0000256" key="2">
    <source>
        <dbReference type="ARBA" id="ARBA00023043"/>
    </source>
</evidence>
<organism evidence="5 6">
    <name type="scientific">Mytilus galloprovincialis</name>
    <name type="common">Mediterranean mussel</name>
    <dbReference type="NCBI Taxonomy" id="29158"/>
    <lineage>
        <taxon>Eukaryota</taxon>
        <taxon>Metazoa</taxon>
        <taxon>Spiralia</taxon>
        <taxon>Lophotrochozoa</taxon>
        <taxon>Mollusca</taxon>
        <taxon>Bivalvia</taxon>
        <taxon>Autobranchia</taxon>
        <taxon>Pteriomorphia</taxon>
        <taxon>Mytilida</taxon>
        <taxon>Mytiloidea</taxon>
        <taxon>Mytilidae</taxon>
        <taxon>Mytilinae</taxon>
        <taxon>Mytilus</taxon>
    </lineage>
</organism>
<dbReference type="InterPro" id="IPR027417">
    <property type="entry name" value="P-loop_NTPase"/>
</dbReference>
<feature type="repeat" description="ANK" evidence="3">
    <location>
        <begin position="701"/>
        <end position="733"/>
    </location>
</feature>
<proteinExistence type="predicted"/>
<evidence type="ECO:0000256" key="3">
    <source>
        <dbReference type="PROSITE-ProRule" id="PRU00023"/>
    </source>
</evidence>
<dbReference type="Pfam" id="PF00023">
    <property type="entry name" value="Ank"/>
    <property type="match status" value="2"/>
</dbReference>
<dbReference type="InterPro" id="IPR036770">
    <property type="entry name" value="Ankyrin_rpt-contain_sf"/>
</dbReference>
<feature type="repeat" description="ANK" evidence="3">
    <location>
        <begin position="1001"/>
        <end position="1033"/>
    </location>
</feature>
<evidence type="ECO:0000259" key="4">
    <source>
        <dbReference type="Pfam" id="PF20720"/>
    </source>
</evidence>
<feature type="repeat" description="ANK" evidence="3">
    <location>
        <begin position="801"/>
        <end position="833"/>
    </location>
</feature>
<evidence type="ECO:0000256" key="1">
    <source>
        <dbReference type="ARBA" id="ARBA00022737"/>
    </source>
</evidence>
<evidence type="ECO:0000313" key="5">
    <source>
        <dbReference type="EMBL" id="VDI50070.1"/>
    </source>
</evidence>
<dbReference type="AlphaFoldDB" id="A0A8B6FK61"/>
<dbReference type="Proteomes" id="UP000596742">
    <property type="component" value="Unassembled WGS sequence"/>
</dbReference>
<dbReference type="InterPro" id="IPR049050">
    <property type="entry name" value="nSTAND3"/>
</dbReference>
<gene>
    <name evidence="5" type="ORF">MGAL_10B081652</name>
</gene>
<dbReference type="Gene3D" id="1.25.40.20">
    <property type="entry name" value="Ankyrin repeat-containing domain"/>
    <property type="match status" value="6"/>
</dbReference>
<feature type="repeat" description="ANK" evidence="3">
    <location>
        <begin position="533"/>
        <end position="565"/>
    </location>
</feature>
<keyword evidence="6" id="KW-1185">Reference proteome</keyword>